<feature type="non-terminal residue" evidence="2">
    <location>
        <position position="63"/>
    </location>
</feature>
<proteinExistence type="predicted"/>
<dbReference type="SUPFAM" id="SSF47413">
    <property type="entry name" value="lambda repressor-like DNA-binding domains"/>
    <property type="match status" value="1"/>
</dbReference>
<evidence type="ECO:0000259" key="1">
    <source>
        <dbReference type="PROSITE" id="PS50943"/>
    </source>
</evidence>
<evidence type="ECO:0000313" key="3">
    <source>
        <dbReference type="Proteomes" id="UP000305222"/>
    </source>
</evidence>
<dbReference type="InterPro" id="IPR011990">
    <property type="entry name" value="TPR-like_helical_dom_sf"/>
</dbReference>
<dbReference type="Pfam" id="PF12844">
    <property type="entry name" value="HTH_19"/>
    <property type="match status" value="1"/>
</dbReference>
<dbReference type="InterPro" id="IPR010982">
    <property type="entry name" value="Lambda_DNA-bd_dom_sf"/>
</dbReference>
<reference evidence="2 3" key="1">
    <citation type="journal article" date="2019" name="Environ. Microbiol.">
        <title>An active ?-lactamase is a part of an orchestrated cell wall stress resistance network of Bacillus subtilis and related rhizosphere species.</title>
        <authorList>
            <person name="Bucher T."/>
            <person name="Keren-Paz A."/>
            <person name="Hausser J."/>
            <person name="Olender T."/>
            <person name="Cytryn E."/>
            <person name="Kolodkin-Gal I."/>
        </authorList>
    </citation>
    <scope>NUCLEOTIDE SEQUENCE [LARGE SCALE GENOMIC DNA]</scope>
    <source>
        <strain evidence="2 3">I5</strain>
    </source>
</reference>
<dbReference type="GO" id="GO:0003677">
    <property type="term" value="F:DNA binding"/>
    <property type="evidence" value="ECO:0007669"/>
    <property type="project" value="InterPro"/>
</dbReference>
<dbReference type="PANTHER" id="PTHR37038">
    <property type="entry name" value="TRANSCRIPTIONAL REGULATOR-RELATED"/>
    <property type="match status" value="1"/>
</dbReference>
<feature type="domain" description="HTH cro/C1-type" evidence="1">
    <location>
        <begin position="7"/>
        <end position="60"/>
    </location>
</feature>
<evidence type="ECO:0000313" key="2">
    <source>
        <dbReference type="EMBL" id="TKI77013.1"/>
    </source>
</evidence>
<dbReference type="InterPro" id="IPR001387">
    <property type="entry name" value="Cro/C1-type_HTH"/>
</dbReference>
<dbReference type="EMBL" id="SZON01003919">
    <property type="protein sequence ID" value="TKI77013.1"/>
    <property type="molecule type" value="Genomic_DNA"/>
</dbReference>
<protein>
    <submittedName>
        <fullName evidence="2">Helix-turn-helix transcriptional regulator</fullName>
    </submittedName>
</protein>
<name>A0A4V5TRH6_9BACI</name>
<dbReference type="Gene3D" id="1.25.40.10">
    <property type="entry name" value="Tetratricopeptide repeat domain"/>
    <property type="match status" value="1"/>
</dbReference>
<dbReference type="Proteomes" id="UP000305222">
    <property type="component" value="Unassembled WGS sequence"/>
</dbReference>
<gene>
    <name evidence="2" type="ORF">FC699_37470</name>
</gene>
<dbReference type="PANTHER" id="PTHR37038:SF14">
    <property type="entry name" value="TRANSCRIPTIONAL ACTIVATOR"/>
    <property type="match status" value="1"/>
</dbReference>
<dbReference type="SMART" id="SM00530">
    <property type="entry name" value="HTH_XRE"/>
    <property type="match status" value="1"/>
</dbReference>
<organism evidence="2 3">
    <name type="scientific">Bacillus wiedmannii</name>
    <dbReference type="NCBI Taxonomy" id="1890302"/>
    <lineage>
        <taxon>Bacteria</taxon>
        <taxon>Bacillati</taxon>
        <taxon>Bacillota</taxon>
        <taxon>Bacilli</taxon>
        <taxon>Bacillales</taxon>
        <taxon>Bacillaceae</taxon>
        <taxon>Bacillus</taxon>
        <taxon>Bacillus cereus group</taxon>
    </lineage>
</organism>
<accession>A0A4V5TRH6</accession>
<dbReference type="CDD" id="cd00093">
    <property type="entry name" value="HTH_XRE"/>
    <property type="match status" value="1"/>
</dbReference>
<dbReference type="PROSITE" id="PS50943">
    <property type="entry name" value="HTH_CROC1"/>
    <property type="match status" value="1"/>
</dbReference>
<sequence length="63" mass="7063">MEIGERIRHVRMHKGLTQGELVSGICSITYLSRIESGKINPSSSFIKKVSKKLEVKSDYLING</sequence>
<dbReference type="AlphaFoldDB" id="A0A4V5TRH6"/>
<dbReference type="InterPro" id="IPR053163">
    <property type="entry name" value="HTH-type_regulator_Rgg"/>
</dbReference>
<comment type="caution">
    <text evidence="2">The sequence shown here is derived from an EMBL/GenBank/DDBJ whole genome shotgun (WGS) entry which is preliminary data.</text>
</comment>